<feature type="chain" id="PRO_5019610814" description="Germin-like protein" evidence="13">
    <location>
        <begin position="23"/>
        <end position="219"/>
    </location>
</feature>
<keyword evidence="6 13" id="KW-0732">Signal</keyword>
<evidence type="ECO:0000256" key="4">
    <source>
        <dbReference type="ARBA" id="ARBA00022525"/>
    </source>
</evidence>
<evidence type="ECO:0000313" key="15">
    <source>
        <dbReference type="EMBL" id="KDP21281.1"/>
    </source>
</evidence>
<evidence type="ECO:0000256" key="6">
    <source>
        <dbReference type="ARBA" id="ARBA00022729"/>
    </source>
</evidence>
<dbReference type="PROSITE" id="PS00725">
    <property type="entry name" value="GERMIN"/>
    <property type="match status" value="1"/>
</dbReference>
<dbReference type="EMBL" id="KK915662">
    <property type="protein sequence ID" value="KDP21281.1"/>
    <property type="molecule type" value="Genomic_DNA"/>
</dbReference>
<dbReference type="Pfam" id="PF00190">
    <property type="entry name" value="Cupin_1"/>
    <property type="match status" value="1"/>
</dbReference>
<evidence type="ECO:0000256" key="11">
    <source>
        <dbReference type="PIRSR" id="PIRSR601929-2"/>
    </source>
</evidence>
<evidence type="ECO:0000256" key="9">
    <source>
        <dbReference type="ARBA" id="ARBA00023211"/>
    </source>
</evidence>
<evidence type="ECO:0000256" key="1">
    <source>
        <dbReference type="ARBA" id="ARBA00004271"/>
    </source>
</evidence>
<evidence type="ECO:0000256" key="7">
    <source>
        <dbReference type="ARBA" id="ARBA00023157"/>
    </source>
</evidence>
<keyword evidence="4 13" id="KW-0964">Secreted</keyword>
<dbReference type="GO" id="GO:2000280">
    <property type="term" value="P:regulation of root development"/>
    <property type="evidence" value="ECO:0007669"/>
    <property type="project" value="UniProtKB-ARBA"/>
</dbReference>
<dbReference type="PANTHER" id="PTHR31238">
    <property type="entry name" value="GERMIN-LIKE PROTEIN SUBFAMILY 3 MEMBER 3"/>
    <property type="match status" value="1"/>
</dbReference>
<feature type="binding site" evidence="10">
    <location>
        <position position="116"/>
    </location>
    <ligand>
        <name>oxalate</name>
        <dbReference type="ChEBI" id="CHEBI:30623"/>
    </ligand>
</feature>
<evidence type="ECO:0000259" key="14">
    <source>
        <dbReference type="SMART" id="SM00835"/>
    </source>
</evidence>
<dbReference type="GO" id="GO:0009506">
    <property type="term" value="C:plasmodesma"/>
    <property type="evidence" value="ECO:0007669"/>
    <property type="project" value="UniProtKB-ARBA"/>
</dbReference>
<dbReference type="InterPro" id="IPR001929">
    <property type="entry name" value="Germin"/>
</dbReference>
<evidence type="ECO:0000256" key="10">
    <source>
        <dbReference type="PIRSR" id="PIRSR601929-1"/>
    </source>
</evidence>
<feature type="binding site" evidence="11">
    <location>
        <position position="155"/>
    </location>
    <ligand>
        <name>Mn(2+)</name>
        <dbReference type="ChEBI" id="CHEBI:29035"/>
    </ligand>
</feature>
<accession>A0A067JBT7</accession>
<protein>
    <recommendedName>
        <fullName evidence="13">Germin-like protein</fullName>
    </recommendedName>
</protein>
<keyword evidence="5 10" id="KW-0479">Metal-binding</keyword>
<dbReference type="SUPFAM" id="SSF51182">
    <property type="entry name" value="RmlC-like cupins"/>
    <property type="match status" value="1"/>
</dbReference>
<evidence type="ECO:0000256" key="3">
    <source>
        <dbReference type="ARBA" id="ARBA00022523"/>
    </source>
</evidence>
<keyword evidence="16" id="KW-1185">Reference proteome</keyword>
<proteinExistence type="inferred from homology"/>
<dbReference type="FunFam" id="2.60.120.10:FF:000025">
    <property type="entry name" value="germin-like protein subfamily 2 member 1"/>
    <property type="match status" value="1"/>
</dbReference>
<dbReference type="InterPro" id="IPR014710">
    <property type="entry name" value="RmlC-like_jellyroll"/>
</dbReference>
<evidence type="ECO:0000256" key="12">
    <source>
        <dbReference type="PIRSR" id="PIRSR601929-3"/>
    </source>
</evidence>
<keyword evidence="8" id="KW-0325">Glycoprotein</keyword>
<evidence type="ECO:0000256" key="2">
    <source>
        <dbReference type="ARBA" id="ARBA00007456"/>
    </source>
</evidence>
<dbReference type="InterPro" id="IPR006045">
    <property type="entry name" value="Cupin_1"/>
</dbReference>
<feature type="binding site" evidence="11">
    <location>
        <position position="109"/>
    </location>
    <ligand>
        <name>Mn(2+)</name>
        <dbReference type="ChEBI" id="CHEBI:29035"/>
    </ligand>
</feature>
<evidence type="ECO:0000256" key="13">
    <source>
        <dbReference type="RuleBase" id="RU366015"/>
    </source>
</evidence>
<feature type="binding site" evidence="10">
    <location>
        <position position="111"/>
    </location>
    <ligand>
        <name>oxalate</name>
        <dbReference type="ChEBI" id="CHEBI:30623"/>
    </ligand>
</feature>
<feature type="disulfide bond" evidence="12">
    <location>
        <begin position="31"/>
        <end position="46"/>
    </location>
</feature>
<gene>
    <name evidence="15" type="ORF">JCGZ_21752</name>
</gene>
<feature type="binding site" evidence="11">
    <location>
        <position position="116"/>
    </location>
    <ligand>
        <name>Mn(2+)</name>
        <dbReference type="ChEBI" id="CHEBI:29035"/>
    </ligand>
</feature>
<dbReference type="GO" id="GO:0010497">
    <property type="term" value="P:plasmodesmata-mediated intercellular transport"/>
    <property type="evidence" value="ECO:0007669"/>
    <property type="project" value="UniProtKB-ARBA"/>
</dbReference>
<dbReference type="Proteomes" id="UP000027138">
    <property type="component" value="Unassembled WGS sequence"/>
</dbReference>
<dbReference type="SMART" id="SM00835">
    <property type="entry name" value="Cupin_1"/>
    <property type="match status" value="1"/>
</dbReference>
<reference evidence="15 16" key="1">
    <citation type="journal article" date="2014" name="PLoS ONE">
        <title>Global Analysis of Gene Expression Profiles in Physic Nut (Jatropha curcas L.) Seedlings Exposed to Salt Stress.</title>
        <authorList>
            <person name="Zhang L."/>
            <person name="Zhang C."/>
            <person name="Wu P."/>
            <person name="Chen Y."/>
            <person name="Li M."/>
            <person name="Jiang H."/>
            <person name="Wu G."/>
        </authorList>
    </citation>
    <scope>NUCLEOTIDE SEQUENCE [LARGE SCALE GENOMIC DNA]</scope>
    <source>
        <strain evidence="16">cv. GZQX0401</strain>
        <tissue evidence="15">Young leaves</tissue>
    </source>
</reference>
<sequence length="219" mass="23225">MKSPSLLHILLTLSLVLGLSKQDPDPLQDYCIADTKAPLSLNGVPCINPKLASSVHFTTSVLAKSGNTGATTFGFNVTLTNVINLPGINTLGLSLARIDLAANGLVPPHVHPRASEVTTCIKGLLLVGFVDTSNRLYTQQLRAGESFVFPKGLVHFLYNIDGRGPALAFSGLSSQNPGTQIGSLAAFVSHPLIPDEVVKKAYQITTQDVMKIRKNLGGL</sequence>
<dbReference type="KEGG" id="jcu:105650196"/>
<dbReference type="GO" id="GO:0048046">
    <property type="term" value="C:apoplast"/>
    <property type="evidence" value="ECO:0007669"/>
    <property type="project" value="UniProtKB-SubCell"/>
</dbReference>
<feature type="binding site" evidence="11">
    <location>
        <position position="111"/>
    </location>
    <ligand>
        <name>Mn(2+)</name>
        <dbReference type="ChEBI" id="CHEBI:29035"/>
    </ligand>
</feature>
<name>A0A067JBT7_JATCU</name>
<dbReference type="CDD" id="cd02241">
    <property type="entry name" value="cupin_OxOx"/>
    <property type="match status" value="1"/>
</dbReference>
<dbReference type="InterPro" id="IPR011051">
    <property type="entry name" value="RmlC_Cupin_sf"/>
</dbReference>
<evidence type="ECO:0000313" key="16">
    <source>
        <dbReference type="Proteomes" id="UP000027138"/>
    </source>
</evidence>
<dbReference type="AlphaFoldDB" id="A0A067JBT7"/>
<comment type="similarity">
    <text evidence="2 13">Belongs to the germin family.</text>
</comment>
<feature type="signal peptide" evidence="13">
    <location>
        <begin position="1"/>
        <end position="22"/>
    </location>
</feature>
<dbReference type="OrthoDB" id="1921208at2759"/>
<dbReference type="PRINTS" id="PR00325">
    <property type="entry name" value="GERMIN"/>
</dbReference>
<keyword evidence="9 10" id="KW-0464">Manganese</keyword>
<comment type="subcellular location">
    <subcellularLocation>
        <location evidence="1 13">Secreted</location>
        <location evidence="1 13">Extracellular space</location>
        <location evidence="1 13">Apoplast</location>
    </subcellularLocation>
</comment>
<evidence type="ECO:0000256" key="8">
    <source>
        <dbReference type="ARBA" id="ARBA00023180"/>
    </source>
</evidence>
<dbReference type="GO" id="GO:0030145">
    <property type="term" value="F:manganese ion binding"/>
    <property type="evidence" value="ECO:0007669"/>
    <property type="project" value="UniProtKB-UniRule"/>
</dbReference>
<feature type="domain" description="Cupin type-1" evidence="14">
    <location>
        <begin position="59"/>
        <end position="210"/>
    </location>
</feature>
<dbReference type="InterPro" id="IPR019780">
    <property type="entry name" value="Germin_Mn-BS"/>
</dbReference>
<evidence type="ECO:0000256" key="5">
    <source>
        <dbReference type="ARBA" id="ARBA00022723"/>
    </source>
</evidence>
<keyword evidence="3 13" id="KW-0052">Apoplast</keyword>
<dbReference type="Gene3D" id="2.60.120.10">
    <property type="entry name" value="Jelly Rolls"/>
    <property type="match status" value="1"/>
</dbReference>
<keyword evidence="7 12" id="KW-1015">Disulfide bond</keyword>
<organism evidence="15 16">
    <name type="scientific">Jatropha curcas</name>
    <name type="common">Barbados nut</name>
    <dbReference type="NCBI Taxonomy" id="180498"/>
    <lineage>
        <taxon>Eukaryota</taxon>
        <taxon>Viridiplantae</taxon>
        <taxon>Streptophyta</taxon>
        <taxon>Embryophyta</taxon>
        <taxon>Tracheophyta</taxon>
        <taxon>Spermatophyta</taxon>
        <taxon>Magnoliopsida</taxon>
        <taxon>eudicotyledons</taxon>
        <taxon>Gunneridae</taxon>
        <taxon>Pentapetalae</taxon>
        <taxon>rosids</taxon>
        <taxon>fabids</taxon>
        <taxon>Malpighiales</taxon>
        <taxon>Euphorbiaceae</taxon>
        <taxon>Crotonoideae</taxon>
        <taxon>Jatropheae</taxon>
        <taxon>Jatropha</taxon>
    </lineage>
</organism>